<sequence>MRIPLVLGNWKMNGNGESGAVLLSALLKSDLPFDQVACGVAVPFVYLATLGEKLSGTKIAIGAQDVSNKVEGAFTGEVSASMLKDIGASFTLIGHSERRTYHLESDSQILEKTKQALSVGLKPVVCVGETLAEFEEDKTETVLKQQLSKLCSELSVKEWESVTIAYEPVWAIGTGKVASPEYAQKVHSFIRNMIATVDKTIANQTKILYGGSVKAENAAQLRAMPDIDGALVGGASLVAEQFAGICRNFR</sequence>
<dbReference type="Gene3D" id="3.20.20.70">
    <property type="entry name" value="Aldolase class I"/>
    <property type="match status" value="1"/>
</dbReference>
<dbReference type="InterPro" id="IPR022896">
    <property type="entry name" value="TrioseP_Isoase_bac/euk"/>
</dbReference>
<evidence type="ECO:0000256" key="7">
    <source>
        <dbReference type="HAMAP-Rule" id="MF_00147"/>
    </source>
</evidence>
<keyword evidence="10" id="KW-1185">Reference proteome</keyword>
<feature type="binding site" evidence="7">
    <location>
        <begin position="233"/>
        <end position="234"/>
    </location>
    <ligand>
        <name>substrate</name>
    </ligand>
</feature>
<comment type="caution">
    <text evidence="9">The sequence shown here is derived from an EMBL/GenBank/DDBJ whole genome shotgun (WGS) entry which is preliminary data.</text>
</comment>
<name>A0ABS8D250_9NEIS</name>
<gene>
    <name evidence="7 9" type="primary">tpiA</name>
    <name evidence="9" type="ORF">LIN78_01705</name>
</gene>
<feature type="binding site" evidence="7">
    <location>
        <position position="212"/>
    </location>
    <ligand>
        <name>substrate</name>
    </ligand>
</feature>
<dbReference type="EMBL" id="JAJBZT010000001">
    <property type="protein sequence ID" value="MCB6182272.1"/>
    <property type="molecule type" value="Genomic_DNA"/>
</dbReference>
<dbReference type="PROSITE" id="PS51440">
    <property type="entry name" value="TIM_2"/>
    <property type="match status" value="1"/>
</dbReference>
<dbReference type="InterPro" id="IPR013785">
    <property type="entry name" value="Aldolase_TIM"/>
</dbReference>
<dbReference type="EC" id="5.3.1.1" evidence="7 8"/>
<dbReference type="GO" id="GO:0004807">
    <property type="term" value="F:triose-phosphate isomerase activity"/>
    <property type="evidence" value="ECO:0007669"/>
    <property type="project" value="UniProtKB-EC"/>
</dbReference>
<dbReference type="RefSeq" id="WP_227177847.1">
    <property type="nucleotide sequence ID" value="NZ_JAJBZT010000001.1"/>
</dbReference>
<organism evidence="9 10">
    <name type="scientific">Leeia speluncae</name>
    <dbReference type="NCBI Taxonomy" id="2884804"/>
    <lineage>
        <taxon>Bacteria</taxon>
        <taxon>Pseudomonadati</taxon>
        <taxon>Pseudomonadota</taxon>
        <taxon>Betaproteobacteria</taxon>
        <taxon>Neisseriales</taxon>
        <taxon>Leeiaceae</taxon>
        <taxon>Leeia</taxon>
    </lineage>
</organism>
<comment type="pathway">
    <text evidence="7 8">Carbohydrate degradation; glycolysis; D-glyceraldehyde 3-phosphate from glycerone phosphate: step 1/1.</text>
</comment>
<dbReference type="PANTHER" id="PTHR21139:SF42">
    <property type="entry name" value="TRIOSEPHOSPHATE ISOMERASE"/>
    <property type="match status" value="1"/>
</dbReference>
<comment type="subcellular location">
    <subcellularLocation>
        <location evidence="7 8">Cytoplasm</location>
    </subcellularLocation>
</comment>
<dbReference type="CDD" id="cd00311">
    <property type="entry name" value="TIM"/>
    <property type="match status" value="1"/>
</dbReference>
<feature type="active site" description="Electrophile" evidence="7">
    <location>
        <position position="95"/>
    </location>
</feature>
<feature type="binding site" evidence="7">
    <location>
        <begin position="9"/>
        <end position="11"/>
    </location>
    <ligand>
        <name>substrate</name>
    </ligand>
</feature>
<keyword evidence="6 7" id="KW-0413">Isomerase</keyword>
<comment type="function">
    <text evidence="7">Involved in the gluconeogenesis. Catalyzes stereospecifically the conversion of dihydroxyacetone phosphate (DHAP) to D-glyceraldehyde-3-phosphate (G3P).</text>
</comment>
<dbReference type="PROSITE" id="PS00171">
    <property type="entry name" value="TIM_1"/>
    <property type="match status" value="1"/>
</dbReference>
<dbReference type="HAMAP" id="MF_00147_B">
    <property type="entry name" value="TIM_B"/>
    <property type="match status" value="1"/>
</dbReference>
<evidence type="ECO:0000256" key="4">
    <source>
        <dbReference type="ARBA" id="ARBA00022490"/>
    </source>
</evidence>
<comment type="similarity">
    <text evidence="2 7 8">Belongs to the triosephosphate isomerase family.</text>
</comment>
<keyword evidence="5 7" id="KW-0324">Glycolysis</keyword>
<comment type="pathway">
    <text evidence="7 8">Carbohydrate biosynthesis; gluconeogenesis.</text>
</comment>
<evidence type="ECO:0000256" key="2">
    <source>
        <dbReference type="ARBA" id="ARBA00007422"/>
    </source>
</evidence>
<evidence type="ECO:0000256" key="6">
    <source>
        <dbReference type="ARBA" id="ARBA00023235"/>
    </source>
</evidence>
<dbReference type="NCBIfam" id="TIGR00419">
    <property type="entry name" value="tim"/>
    <property type="match status" value="1"/>
</dbReference>
<comment type="subunit">
    <text evidence="7 8">Homodimer.</text>
</comment>
<evidence type="ECO:0000256" key="1">
    <source>
        <dbReference type="ARBA" id="ARBA00004939"/>
    </source>
</evidence>
<dbReference type="SUPFAM" id="SSF51351">
    <property type="entry name" value="Triosephosphate isomerase (TIM)"/>
    <property type="match status" value="1"/>
</dbReference>
<dbReference type="PANTHER" id="PTHR21139">
    <property type="entry name" value="TRIOSEPHOSPHATE ISOMERASE"/>
    <property type="match status" value="1"/>
</dbReference>
<dbReference type="InterPro" id="IPR035990">
    <property type="entry name" value="TIM_sf"/>
</dbReference>
<comment type="catalytic activity">
    <reaction evidence="7 8">
        <text>D-glyceraldehyde 3-phosphate = dihydroxyacetone phosphate</text>
        <dbReference type="Rhea" id="RHEA:18585"/>
        <dbReference type="ChEBI" id="CHEBI:57642"/>
        <dbReference type="ChEBI" id="CHEBI:59776"/>
        <dbReference type="EC" id="5.3.1.1"/>
    </reaction>
</comment>
<keyword evidence="4 7" id="KW-0963">Cytoplasm</keyword>
<protein>
    <recommendedName>
        <fullName evidence="7 8">Triosephosphate isomerase</fullName>
        <shortName evidence="7">TIM</shortName>
        <shortName evidence="7">TPI</shortName>
        <ecNumber evidence="7 8">5.3.1.1</ecNumber>
    </recommendedName>
    <alternativeName>
        <fullName evidence="7">Triose-phosphate isomerase</fullName>
    </alternativeName>
</protein>
<dbReference type="Proteomes" id="UP001165395">
    <property type="component" value="Unassembled WGS sequence"/>
</dbReference>
<evidence type="ECO:0000256" key="5">
    <source>
        <dbReference type="ARBA" id="ARBA00023152"/>
    </source>
</evidence>
<keyword evidence="3 7" id="KW-0312">Gluconeogenesis</keyword>
<dbReference type="Pfam" id="PF00121">
    <property type="entry name" value="TIM"/>
    <property type="match status" value="1"/>
</dbReference>
<accession>A0ABS8D250</accession>
<evidence type="ECO:0000256" key="8">
    <source>
        <dbReference type="RuleBase" id="RU363013"/>
    </source>
</evidence>
<evidence type="ECO:0000256" key="3">
    <source>
        <dbReference type="ARBA" id="ARBA00022432"/>
    </source>
</evidence>
<feature type="active site" description="Proton acceptor" evidence="7">
    <location>
        <position position="167"/>
    </location>
</feature>
<reference evidence="9" key="1">
    <citation type="submission" date="2021-10" db="EMBL/GenBank/DDBJ databases">
        <title>The complete genome sequence of Leeia sp. TBRC 13508.</title>
        <authorList>
            <person name="Charoenyingcharoen P."/>
            <person name="Yukphan P."/>
        </authorList>
    </citation>
    <scope>NUCLEOTIDE SEQUENCE</scope>
    <source>
        <strain evidence="9">TBRC 13508</strain>
    </source>
</reference>
<dbReference type="InterPro" id="IPR000652">
    <property type="entry name" value="Triosephosphate_isomerase"/>
</dbReference>
<comment type="pathway">
    <text evidence="1">Carbohydrate metabolism; erythritol degradation.</text>
</comment>
<dbReference type="InterPro" id="IPR020861">
    <property type="entry name" value="Triosephosphate_isomerase_AS"/>
</dbReference>
<feature type="binding site" evidence="7">
    <location>
        <position position="173"/>
    </location>
    <ligand>
        <name>substrate</name>
    </ligand>
</feature>
<evidence type="ECO:0000313" key="9">
    <source>
        <dbReference type="EMBL" id="MCB6182272.1"/>
    </source>
</evidence>
<evidence type="ECO:0000313" key="10">
    <source>
        <dbReference type="Proteomes" id="UP001165395"/>
    </source>
</evidence>
<proteinExistence type="inferred from homology"/>